<evidence type="ECO:0000259" key="3">
    <source>
        <dbReference type="PROSITE" id="PS50110"/>
    </source>
</evidence>
<name>A0A085WML5_9BACT</name>
<proteinExistence type="predicted"/>
<feature type="domain" description="Response regulatory" evidence="3">
    <location>
        <begin position="141"/>
        <end position="257"/>
    </location>
</feature>
<accession>A0A085WML5</accession>
<evidence type="ECO:0000313" key="5">
    <source>
        <dbReference type="Proteomes" id="UP000028725"/>
    </source>
</evidence>
<dbReference type="AlphaFoldDB" id="A0A085WML5"/>
<dbReference type="Gene3D" id="3.40.50.2300">
    <property type="match status" value="2"/>
</dbReference>
<evidence type="ECO:0000313" key="4">
    <source>
        <dbReference type="EMBL" id="KFE68928.1"/>
    </source>
</evidence>
<dbReference type="InterPro" id="IPR050595">
    <property type="entry name" value="Bact_response_regulator"/>
</dbReference>
<dbReference type="CDD" id="cd17546">
    <property type="entry name" value="REC_hyHK_CKI1_RcsC-like"/>
    <property type="match status" value="1"/>
</dbReference>
<sequence length="363" mass="39331">MKPSVLIVDDSATVRADLRGVLSAAGFNTLVCGGIAAARKALSEEWVDLIILDVILQDGDGVELLIQLRAEERTAHVPVLVLSAEAAVKARLRGLSGGANDYVGKPYDPALVVKRARELTRARSTTMDLEPKLVAAARRRRVLVVDDSPTFLHAVVEELRKDGHDLIAAVSAEEALSLLKAQPVDCILMDLVLPRMDGIAAARIIRADPKMATVPLLMFTALFESQKMAEALAAGVDAFCPKASDMTLLRAQVRNLLRRRAAEDEPPRHAMPRSSMASAAPGRLFDRVVACSGLSPVIAATTITRACRRANVDPEHLNVGTLIQAMPSIREALRVFLTEHETRRCMAEIEEFTREGQPSLAAM</sequence>
<evidence type="ECO:0000256" key="2">
    <source>
        <dbReference type="PROSITE-ProRule" id="PRU00169"/>
    </source>
</evidence>
<dbReference type="InterPro" id="IPR011006">
    <property type="entry name" value="CheY-like_superfamily"/>
</dbReference>
<dbReference type="PANTHER" id="PTHR44591:SF3">
    <property type="entry name" value="RESPONSE REGULATORY DOMAIN-CONTAINING PROTEIN"/>
    <property type="match status" value="1"/>
</dbReference>
<reference evidence="4 5" key="1">
    <citation type="submission" date="2014-04" db="EMBL/GenBank/DDBJ databases">
        <title>Genome assembly of Hyalangium minutum DSM 14724.</title>
        <authorList>
            <person name="Sharma G."/>
            <person name="Subramanian S."/>
        </authorList>
    </citation>
    <scope>NUCLEOTIDE SEQUENCE [LARGE SCALE GENOMIC DNA]</scope>
    <source>
        <strain evidence="4 5">DSM 14724</strain>
    </source>
</reference>
<dbReference type="SMART" id="SM00448">
    <property type="entry name" value="REC"/>
    <property type="match status" value="2"/>
</dbReference>
<organism evidence="4 5">
    <name type="scientific">Hyalangium minutum</name>
    <dbReference type="NCBI Taxonomy" id="394096"/>
    <lineage>
        <taxon>Bacteria</taxon>
        <taxon>Pseudomonadati</taxon>
        <taxon>Myxococcota</taxon>
        <taxon>Myxococcia</taxon>
        <taxon>Myxococcales</taxon>
        <taxon>Cystobacterineae</taxon>
        <taxon>Archangiaceae</taxon>
        <taxon>Hyalangium</taxon>
    </lineage>
</organism>
<dbReference type="InterPro" id="IPR001789">
    <property type="entry name" value="Sig_transdc_resp-reg_receiver"/>
</dbReference>
<feature type="modified residue" description="4-aspartylphosphate" evidence="2">
    <location>
        <position position="190"/>
    </location>
</feature>
<gene>
    <name evidence="4" type="ORF">DB31_6830</name>
</gene>
<feature type="modified residue" description="4-aspartylphosphate" evidence="2">
    <location>
        <position position="53"/>
    </location>
</feature>
<protein>
    <submittedName>
        <fullName evidence="4">Transcriptional regulator</fullName>
    </submittedName>
</protein>
<comment type="caution">
    <text evidence="4">The sequence shown here is derived from an EMBL/GenBank/DDBJ whole genome shotgun (WGS) entry which is preliminary data.</text>
</comment>
<keyword evidence="1 2" id="KW-0597">Phosphoprotein</keyword>
<dbReference type="OrthoDB" id="5523662at2"/>
<dbReference type="SUPFAM" id="SSF52172">
    <property type="entry name" value="CheY-like"/>
    <property type="match status" value="2"/>
</dbReference>
<keyword evidence="5" id="KW-1185">Reference proteome</keyword>
<dbReference type="Pfam" id="PF00072">
    <property type="entry name" value="Response_reg"/>
    <property type="match status" value="2"/>
</dbReference>
<dbReference type="PROSITE" id="PS50110">
    <property type="entry name" value="RESPONSE_REGULATORY"/>
    <property type="match status" value="2"/>
</dbReference>
<dbReference type="RefSeq" id="WP_044187529.1">
    <property type="nucleotide sequence ID" value="NZ_JMCB01000005.1"/>
</dbReference>
<dbReference type="STRING" id="394096.DB31_6830"/>
<evidence type="ECO:0000256" key="1">
    <source>
        <dbReference type="ARBA" id="ARBA00022553"/>
    </source>
</evidence>
<dbReference type="EMBL" id="JMCB01000005">
    <property type="protein sequence ID" value="KFE68928.1"/>
    <property type="molecule type" value="Genomic_DNA"/>
</dbReference>
<dbReference type="PANTHER" id="PTHR44591">
    <property type="entry name" value="STRESS RESPONSE REGULATOR PROTEIN 1"/>
    <property type="match status" value="1"/>
</dbReference>
<feature type="domain" description="Response regulatory" evidence="3">
    <location>
        <begin position="4"/>
        <end position="120"/>
    </location>
</feature>
<dbReference type="GO" id="GO:0000160">
    <property type="term" value="P:phosphorelay signal transduction system"/>
    <property type="evidence" value="ECO:0007669"/>
    <property type="project" value="InterPro"/>
</dbReference>
<dbReference type="CDD" id="cd17574">
    <property type="entry name" value="REC_OmpR"/>
    <property type="match status" value="1"/>
</dbReference>
<dbReference type="Proteomes" id="UP000028725">
    <property type="component" value="Unassembled WGS sequence"/>
</dbReference>